<name>A0A2U1T8E8_9CORY</name>
<sequence>MTIRAQFQPQVDEFIDDLYQFATGSYLKDGETEFWEQPFDPKALPELKAILERLLDGLDALPDDPPGGALSKVVTVSVQELEAFNARHADAVIEPEERASIREIIQDAAAATGADDEALGELPDFEQ</sequence>
<organism evidence="1 2">
    <name type="scientific">Corynebacterium yudongzhengii</name>
    <dbReference type="NCBI Taxonomy" id="2080740"/>
    <lineage>
        <taxon>Bacteria</taxon>
        <taxon>Bacillati</taxon>
        <taxon>Actinomycetota</taxon>
        <taxon>Actinomycetes</taxon>
        <taxon>Mycobacteriales</taxon>
        <taxon>Corynebacteriaceae</taxon>
        <taxon>Corynebacterium</taxon>
    </lineage>
</organism>
<reference evidence="2" key="1">
    <citation type="submission" date="2018-04" db="EMBL/GenBank/DDBJ databases">
        <authorList>
            <person name="Liu S."/>
            <person name="Wang Z."/>
            <person name="Li J."/>
        </authorList>
    </citation>
    <scope>NUCLEOTIDE SEQUENCE [LARGE SCALE GENOMIC DNA]</scope>
    <source>
        <strain evidence="2">2189</strain>
    </source>
</reference>
<comment type="caution">
    <text evidence="1">The sequence shown here is derived from an EMBL/GenBank/DDBJ whole genome shotgun (WGS) entry which is preliminary data.</text>
</comment>
<proteinExistence type="predicted"/>
<dbReference type="OrthoDB" id="4420002at2"/>
<gene>
    <name evidence="1" type="ORF">DF222_02830</name>
</gene>
<evidence type="ECO:0000313" key="2">
    <source>
        <dbReference type="Proteomes" id="UP000244989"/>
    </source>
</evidence>
<protein>
    <submittedName>
        <fullName evidence="1">Uncharacterized protein</fullName>
    </submittedName>
</protein>
<keyword evidence="2" id="KW-1185">Reference proteome</keyword>
<dbReference type="RefSeq" id="WP_108431510.1">
    <property type="nucleotide sequence ID" value="NZ_CP026947.1"/>
</dbReference>
<dbReference type="AlphaFoldDB" id="A0A2U1T8E8"/>
<dbReference type="KEGG" id="cyz:C3B44_05610"/>
<evidence type="ECO:0000313" key="1">
    <source>
        <dbReference type="EMBL" id="PWC02287.1"/>
    </source>
</evidence>
<dbReference type="Proteomes" id="UP000244989">
    <property type="component" value="Unassembled WGS sequence"/>
</dbReference>
<accession>A0A2U1T8E8</accession>
<dbReference type="EMBL" id="QEEZ01000004">
    <property type="protein sequence ID" value="PWC02287.1"/>
    <property type="molecule type" value="Genomic_DNA"/>
</dbReference>